<feature type="compositionally biased region" description="Polar residues" evidence="6">
    <location>
        <begin position="690"/>
        <end position="708"/>
    </location>
</feature>
<dbReference type="Proteomes" id="UP000077202">
    <property type="component" value="Unassembled WGS sequence"/>
</dbReference>
<comment type="similarity">
    <text evidence="2">Belongs to the MscS (TC 1.A.23) family.</text>
</comment>
<feature type="region of interest" description="Disordered" evidence="6">
    <location>
        <begin position="1"/>
        <end position="25"/>
    </location>
</feature>
<evidence type="ECO:0000256" key="4">
    <source>
        <dbReference type="ARBA" id="ARBA00022989"/>
    </source>
</evidence>
<feature type="domain" description="Mechanosensitive ion channel protein 2/3 C-terminal" evidence="9">
    <location>
        <begin position="493"/>
        <end position="579"/>
    </location>
</feature>
<feature type="region of interest" description="Disordered" evidence="6">
    <location>
        <begin position="41"/>
        <end position="72"/>
    </location>
</feature>
<dbReference type="InterPro" id="IPR010920">
    <property type="entry name" value="LSM_dom_sf"/>
</dbReference>
<dbReference type="InterPro" id="IPR045042">
    <property type="entry name" value="YnaI-like"/>
</dbReference>
<feature type="compositionally biased region" description="Polar residues" evidence="6">
    <location>
        <begin position="838"/>
        <end position="847"/>
    </location>
</feature>
<dbReference type="PANTHER" id="PTHR43634">
    <property type="entry name" value="OW CONDUCTANCE MECHANOSENSITIVE CHANNEL"/>
    <property type="match status" value="1"/>
</dbReference>
<keyword evidence="5 7" id="KW-0472">Membrane</keyword>
<organism evidence="11 12">
    <name type="scientific">Marchantia polymorpha subsp. ruderalis</name>
    <dbReference type="NCBI Taxonomy" id="1480154"/>
    <lineage>
        <taxon>Eukaryota</taxon>
        <taxon>Viridiplantae</taxon>
        <taxon>Streptophyta</taxon>
        <taxon>Embryophyta</taxon>
        <taxon>Marchantiophyta</taxon>
        <taxon>Marchantiopsida</taxon>
        <taxon>Marchantiidae</taxon>
        <taxon>Marchantiales</taxon>
        <taxon>Marchantiaceae</taxon>
        <taxon>Marchantia</taxon>
    </lineage>
</organism>
<accession>A0A176W1G9</accession>
<keyword evidence="12" id="KW-1185">Reference proteome</keyword>
<dbReference type="Pfam" id="PF24956">
    <property type="entry name" value="Msl2-3_C"/>
    <property type="match status" value="1"/>
</dbReference>
<dbReference type="InterPro" id="IPR006685">
    <property type="entry name" value="MscS_channel_2nd"/>
</dbReference>
<evidence type="ECO:0000313" key="11">
    <source>
        <dbReference type="EMBL" id="OAE26869.1"/>
    </source>
</evidence>
<comment type="subcellular location">
    <subcellularLocation>
        <location evidence="1">Membrane</location>
        <topology evidence="1">Multi-pass membrane protein</topology>
    </subcellularLocation>
</comment>
<dbReference type="GO" id="GO:0055085">
    <property type="term" value="P:transmembrane transport"/>
    <property type="evidence" value="ECO:0007669"/>
    <property type="project" value="InterPro"/>
</dbReference>
<feature type="compositionally biased region" description="Basic and acidic residues" evidence="6">
    <location>
        <begin position="793"/>
        <end position="803"/>
    </location>
</feature>
<evidence type="ECO:0000256" key="3">
    <source>
        <dbReference type="ARBA" id="ARBA00022692"/>
    </source>
</evidence>
<comment type="caution">
    <text evidence="11">The sequence shown here is derived from an EMBL/GenBank/DDBJ whole genome shotgun (WGS) entry which is preliminary data.</text>
</comment>
<dbReference type="InterPro" id="IPR056876">
    <property type="entry name" value="Msl2-3_C"/>
</dbReference>
<dbReference type="InterPro" id="IPR023408">
    <property type="entry name" value="MscS_beta-dom_sf"/>
</dbReference>
<dbReference type="Pfam" id="PF25237">
    <property type="entry name" value="MSL2_3"/>
    <property type="match status" value="1"/>
</dbReference>
<dbReference type="Gene3D" id="1.10.287.1260">
    <property type="match status" value="1"/>
</dbReference>
<feature type="compositionally biased region" description="Basic and acidic residues" evidence="6">
    <location>
        <begin position="53"/>
        <end position="68"/>
    </location>
</feature>
<evidence type="ECO:0000313" key="12">
    <source>
        <dbReference type="Proteomes" id="UP000077202"/>
    </source>
</evidence>
<evidence type="ECO:0000256" key="1">
    <source>
        <dbReference type="ARBA" id="ARBA00004141"/>
    </source>
</evidence>
<protein>
    <recommendedName>
        <fullName evidence="13">Mechanosensitive ion channel protein</fullName>
    </recommendedName>
</protein>
<dbReference type="PANTHER" id="PTHR43634:SF2">
    <property type="entry name" value="LOW CONDUCTANCE MECHANOSENSITIVE CHANNEL YNAI"/>
    <property type="match status" value="1"/>
</dbReference>
<feature type="compositionally biased region" description="Basic and acidic residues" evidence="6">
    <location>
        <begin position="668"/>
        <end position="681"/>
    </location>
</feature>
<evidence type="ECO:0000256" key="2">
    <source>
        <dbReference type="ARBA" id="ARBA00008017"/>
    </source>
</evidence>
<feature type="transmembrane region" description="Helical" evidence="7">
    <location>
        <begin position="246"/>
        <end position="265"/>
    </location>
</feature>
<evidence type="ECO:0000256" key="7">
    <source>
        <dbReference type="SAM" id="Phobius"/>
    </source>
</evidence>
<feature type="transmembrane region" description="Helical" evidence="7">
    <location>
        <begin position="368"/>
        <end position="393"/>
    </location>
</feature>
<feature type="domain" description="Mechanosensitive ion channel MscS" evidence="8">
    <location>
        <begin position="418"/>
        <end position="488"/>
    </location>
</feature>
<feature type="domain" description="Mechanosensitive channel protein 2/3 transmembrane" evidence="10">
    <location>
        <begin position="288"/>
        <end position="416"/>
    </location>
</feature>
<evidence type="ECO:0000256" key="5">
    <source>
        <dbReference type="ARBA" id="ARBA00023136"/>
    </source>
</evidence>
<feature type="compositionally biased region" description="Basic and acidic residues" evidence="6">
    <location>
        <begin position="739"/>
        <end position="756"/>
    </location>
</feature>
<keyword evidence="3 7" id="KW-0812">Transmembrane</keyword>
<feature type="transmembrane region" description="Helical" evidence="7">
    <location>
        <begin position="298"/>
        <end position="316"/>
    </location>
</feature>
<dbReference type="GO" id="GO:0016020">
    <property type="term" value="C:membrane"/>
    <property type="evidence" value="ECO:0007669"/>
    <property type="project" value="UniProtKB-SubCell"/>
</dbReference>
<feature type="region of interest" description="Disordered" evidence="6">
    <location>
        <begin position="788"/>
        <end position="862"/>
    </location>
</feature>
<feature type="region of interest" description="Disordered" evidence="6">
    <location>
        <begin position="732"/>
        <end position="774"/>
    </location>
</feature>
<evidence type="ECO:0008006" key="13">
    <source>
        <dbReference type="Google" id="ProtNLM"/>
    </source>
</evidence>
<evidence type="ECO:0000259" key="8">
    <source>
        <dbReference type="Pfam" id="PF00924"/>
    </source>
</evidence>
<feature type="compositionally biased region" description="Low complexity" evidence="6">
    <location>
        <begin position="823"/>
        <end position="837"/>
    </location>
</feature>
<sequence>MEMIGKRIAKGGRERRSENVGEGPPTTTAVMVGIAVTRGGGVGGTRPCVSESEGAKSRAADKGRGKERLKQRRRSAIGQISAGWNWQRGGSWSDDVDDCFSTELIPLSSRCRGEWAEYVEKTPVRMSIGSLQLVRTWGLDVQHANLSPIWQVKQPQRVRILRSGLLGSPADVLIGKSLAHDAWCRRVWAHVNVVPRAVIFTPIAVSPQANAIANVPGDPKKVATILLKVATFIYNRSLTALQSSPLLMQCIPAVTLLVFSIWGLGPTMRFLRRIVKKEDSKWATSRTQHATASYIRPILLWFATIWICRAFDPVVLSTEASHAIKERFVNFVRSLSTVLAFAYCTASLTQQVQKMMMERQENPDSRNIGVSFIGNTLYTSVWVAAVCLFMELLGFSTQKWITAGGFGTVLLTLAGREIFTNFLSSIMIHATRPFVENEWIQTKIEGQEVSGTVEHVGWWSPTVIRGDDREAVHIPNHKFTVSVVRNLSQKTHWRIKTHIGISHLDAGKITNIVADMRKVLSKHPQVEQQRLHRRAFFDNVDPENQALLILVSCFVKTSHFEEYLRVKEIILLDLLRVISHHNARLATPIRSVQRILDEGEARQSPFRDVRGNDDSRRRPYMLIEASNVRAEDSDDDDVKLSELAAEVAREAALKAAGIKPVESSEETADSKGKSSKSKDKVTAGAEANSKPGSTSPTETYAPSSTKSQLEGLDSMGLNSNDITLLKAAFEKPPVNIPEGHNDPGLHSDASHAEKSVSKAPTELPKVPKVDSTSLPTAHEAAEVAVAVSASDKTISEQHDDPWREPPQIMPQPTVPTPQQKAESGSTVTVQHSVTVQQKSESGLNATRATEEKTPAAPVPRLSSVEDNLVLGVALDGPKRTLPLDDDIPPPAKQRELVISRNGNGGNTTGKDRRDPSTPQPNPSSPSTPFDGRDRER</sequence>
<reference evidence="11" key="1">
    <citation type="submission" date="2016-03" db="EMBL/GenBank/DDBJ databases">
        <title>Mechanisms controlling the formation of the plant cell surface in tip-growing cells are functionally conserved among land plants.</title>
        <authorList>
            <person name="Honkanen S."/>
            <person name="Jones V.A."/>
            <person name="Morieri G."/>
            <person name="Champion C."/>
            <person name="Hetherington A.J."/>
            <person name="Kelly S."/>
            <person name="Saint-Marcoux D."/>
            <person name="Proust H."/>
            <person name="Prescott H."/>
            <person name="Dolan L."/>
        </authorList>
    </citation>
    <scope>NUCLEOTIDE SEQUENCE [LARGE SCALE GENOMIC DNA]</scope>
    <source>
        <tissue evidence="11">Whole gametophyte</tissue>
    </source>
</reference>
<evidence type="ECO:0000259" key="9">
    <source>
        <dbReference type="Pfam" id="PF24956"/>
    </source>
</evidence>
<dbReference type="InterPro" id="IPR057483">
    <property type="entry name" value="MSL2/3_TM_dom"/>
</dbReference>
<name>A0A176W1G9_MARPO</name>
<feature type="region of interest" description="Disordered" evidence="6">
    <location>
        <begin position="875"/>
        <end position="936"/>
    </location>
</feature>
<dbReference type="EMBL" id="LVLJ01002071">
    <property type="protein sequence ID" value="OAE26869.1"/>
    <property type="molecule type" value="Genomic_DNA"/>
</dbReference>
<evidence type="ECO:0000259" key="10">
    <source>
        <dbReference type="Pfam" id="PF25237"/>
    </source>
</evidence>
<evidence type="ECO:0000256" key="6">
    <source>
        <dbReference type="SAM" id="MobiDB-lite"/>
    </source>
</evidence>
<feature type="transmembrane region" description="Helical" evidence="7">
    <location>
        <begin position="328"/>
        <end position="348"/>
    </location>
</feature>
<dbReference type="SUPFAM" id="SSF50182">
    <property type="entry name" value="Sm-like ribonucleoproteins"/>
    <property type="match status" value="1"/>
</dbReference>
<keyword evidence="4 7" id="KW-1133">Transmembrane helix</keyword>
<proteinExistence type="inferred from homology"/>
<dbReference type="AlphaFoldDB" id="A0A176W1G9"/>
<feature type="region of interest" description="Disordered" evidence="6">
    <location>
        <begin position="654"/>
        <end position="716"/>
    </location>
</feature>
<dbReference type="Pfam" id="PF00924">
    <property type="entry name" value="MS_channel_2nd"/>
    <property type="match status" value="1"/>
</dbReference>
<dbReference type="Gene3D" id="2.30.30.60">
    <property type="match status" value="1"/>
</dbReference>
<gene>
    <name evidence="11" type="ORF">AXG93_4360s1230</name>
</gene>